<name>L7WAB6_NONDD</name>
<dbReference type="HOGENOM" id="CLU_3155488_0_0_10"/>
<evidence type="ECO:0000313" key="2">
    <source>
        <dbReference type="Proteomes" id="UP000011173"/>
    </source>
</evidence>
<organism evidence="1 2">
    <name type="scientific">Nonlabens dokdonensis (strain DSM 17205 / KCTC 12402 / DSW-6)</name>
    <name type="common">Donghaeana dokdonensis</name>
    <dbReference type="NCBI Taxonomy" id="592029"/>
    <lineage>
        <taxon>Bacteria</taxon>
        <taxon>Pseudomonadati</taxon>
        <taxon>Bacteroidota</taxon>
        <taxon>Flavobacteriia</taxon>
        <taxon>Flavobacteriales</taxon>
        <taxon>Flavobacteriaceae</taxon>
        <taxon>Nonlabens</taxon>
    </lineage>
</organism>
<dbReference type="KEGG" id="ndo:DDD_1962"/>
<sequence length="48" mass="5848">MLHLIYKYKIGNTVLGWLRVRFRESVTINQFYCNIYTIILSNEKAYFN</sequence>
<proteinExistence type="predicted"/>
<reference evidence="1 2" key="1">
    <citation type="journal article" date="2013" name="Genome Biol. Evol.">
        <title>Genomic makeup of the marine flavobacterium Nonlabens (Donghaeana) dokdonensis DSW-6 and identification of a novel class of rhodopsins.</title>
        <authorList>
            <person name="Kwon S.K."/>
            <person name="Kim B.K."/>
            <person name="Song J.Y."/>
            <person name="Kwak M.J."/>
            <person name="Lee C.H."/>
            <person name="Yoon J.H."/>
            <person name="Oh T.K."/>
            <person name="Kim J.F."/>
        </authorList>
    </citation>
    <scope>NUCLEOTIDE SEQUENCE [LARGE SCALE GENOMIC DNA]</scope>
    <source>
        <strain evidence="2">DSM 17205 / KCTC 12402 / DSW-6</strain>
    </source>
</reference>
<gene>
    <name evidence="1" type="ordered locus">DDD_1962</name>
</gene>
<dbReference type="AlphaFoldDB" id="L7WAB6"/>
<evidence type="ECO:0000313" key="1">
    <source>
        <dbReference type="EMBL" id="AGC77089.1"/>
    </source>
</evidence>
<dbReference type="Proteomes" id="UP000011173">
    <property type="component" value="Chromosome"/>
</dbReference>
<dbReference type="STRING" id="592029.DDD_1962"/>
<accession>L7WAB6</accession>
<dbReference type="EMBL" id="CP001397">
    <property type="protein sequence ID" value="AGC77089.1"/>
    <property type="molecule type" value="Genomic_DNA"/>
</dbReference>
<protein>
    <submittedName>
        <fullName evidence="1">Uncharacterized protein</fullName>
    </submittedName>
</protein>